<evidence type="ECO:0000313" key="2">
    <source>
        <dbReference type="EMBL" id="HGM46836.1"/>
    </source>
</evidence>
<comment type="caution">
    <text evidence="2">The sequence shown here is derived from an EMBL/GenBank/DDBJ whole genome shotgun (WGS) entry which is preliminary data.</text>
</comment>
<sequence>MGAVKAIRLRSLRDLVHVLSVSQIPLVHHIGLDGLHVYFVPIALSSDSSVIYFYASQTPLEGGFLLFNNFTGEVTVSERWVSDSKHIVIPIVEVDGQNIFSEKILLKELLKTERKEQARQAQDERENREGRSLVPAEARR</sequence>
<reference evidence="2" key="1">
    <citation type="journal article" date="2020" name="mSystems">
        <title>Genome- and Community-Level Interaction Insights into Carbon Utilization and Element Cycling Functions of Hydrothermarchaeota in Hydrothermal Sediment.</title>
        <authorList>
            <person name="Zhou Z."/>
            <person name="Liu Y."/>
            <person name="Xu W."/>
            <person name="Pan J."/>
            <person name="Luo Z.H."/>
            <person name="Li M."/>
        </authorList>
    </citation>
    <scope>NUCLEOTIDE SEQUENCE</scope>
    <source>
        <strain evidence="2">SpSt-649</strain>
    </source>
</reference>
<accession>A0A7C4D3I8</accession>
<gene>
    <name evidence="2" type="ORF">ENU21_03660</name>
</gene>
<name>A0A7C4D3I8_THEPE</name>
<dbReference type="EMBL" id="DTBQ01000101">
    <property type="protein sequence ID" value="HGM46836.1"/>
    <property type="molecule type" value="Genomic_DNA"/>
</dbReference>
<dbReference type="AlphaFoldDB" id="A0A7C4D3I8"/>
<protein>
    <recommendedName>
        <fullName evidence="3">Cren protein</fullName>
    </recommendedName>
</protein>
<organism evidence="2">
    <name type="scientific">Thermofilum pendens</name>
    <dbReference type="NCBI Taxonomy" id="2269"/>
    <lineage>
        <taxon>Archaea</taxon>
        <taxon>Thermoproteota</taxon>
        <taxon>Thermoprotei</taxon>
        <taxon>Thermofilales</taxon>
        <taxon>Thermofilaceae</taxon>
        <taxon>Thermofilum</taxon>
    </lineage>
</organism>
<feature type="region of interest" description="Disordered" evidence="1">
    <location>
        <begin position="116"/>
        <end position="140"/>
    </location>
</feature>
<proteinExistence type="predicted"/>
<evidence type="ECO:0000256" key="1">
    <source>
        <dbReference type="SAM" id="MobiDB-lite"/>
    </source>
</evidence>
<evidence type="ECO:0008006" key="3">
    <source>
        <dbReference type="Google" id="ProtNLM"/>
    </source>
</evidence>